<name>A0AA88DQV6_FICCA</name>
<reference evidence="1" key="1">
    <citation type="submission" date="2023-07" db="EMBL/GenBank/DDBJ databases">
        <title>draft genome sequence of fig (Ficus carica).</title>
        <authorList>
            <person name="Takahashi T."/>
            <person name="Nishimura K."/>
        </authorList>
    </citation>
    <scope>NUCLEOTIDE SEQUENCE</scope>
</reference>
<dbReference type="EMBL" id="BTGU01000092">
    <property type="protein sequence ID" value="GMN59848.1"/>
    <property type="molecule type" value="Genomic_DNA"/>
</dbReference>
<keyword evidence="2" id="KW-1185">Reference proteome</keyword>
<dbReference type="Proteomes" id="UP001187192">
    <property type="component" value="Unassembled WGS sequence"/>
</dbReference>
<proteinExistence type="predicted"/>
<sequence>MGRYIQLKKNDVHVLSKFSITIDVLDESAPEAMPPEVEENNHIDVQLSREGGQSDEAMQPVNDSNLIILPPRPPHIPSLTVDNEGCPWQLRATRMRGSELFVVKRYDDVHTCSIAIVQGHHRQAKSWMIGKAWQGKEAALTSLRGDDAESYKGFRGGLERFPSGYGAVPASCNTFSL</sequence>
<dbReference type="AlphaFoldDB" id="A0AA88DQV6"/>
<accession>A0AA88DQV6</accession>
<organism evidence="1 2">
    <name type="scientific">Ficus carica</name>
    <name type="common">Common fig</name>
    <dbReference type="NCBI Taxonomy" id="3494"/>
    <lineage>
        <taxon>Eukaryota</taxon>
        <taxon>Viridiplantae</taxon>
        <taxon>Streptophyta</taxon>
        <taxon>Embryophyta</taxon>
        <taxon>Tracheophyta</taxon>
        <taxon>Spermatophyta</taxon>
        <taxon>Magnoliopsida</taxon>
        <taxon>eudicotyledons</taxon>
        <taxon>Gunneridae</taxon>
        <taxon>Pentapetalae</taxon>
        <taxon>rosids</taxon>
        <taxon>fabids</taxon>
        <taxon>Rosales</taxon>
        <taxon>Moraceae</taxon>
        <taxon>Ficeae</taxon>
        <taxon>Ficus</taxon>
    </lineage>
</organism>
<comment type="caution">
    <text evidence="1">The sequence shown here is derived from an EMBL/GenBank/DDBJ whole genome shotgun (WGS) entry which is preliminary data.</text>
</comment>
<protein>
    <submittedName>
        <fullName evidence="1">Uncharacterized protein</fullName>
    </submittedName>
</protein>
<gene>
    <name evidence="1" type="ORF">TIFTF001_028944</name>
</gene>
<evidence type="ECO:0000313" key="2">
    <source>
        <dbReference type="Proteomes" id="UP001187192"/>
    </source>
</evidence>
<evidence type="ECO:0000313" key="1">
    <source>
        <dbReference type="EMBL" id="GMN59848.1"/>
    </source>
</evidence>